<organism evidence="4 5">
    <name type="scientific">Molorchus minor</name>
    <dbReference type="NCBI Taxonomy" id="1323400"/>
    <lineage>
        <taxon>Eukaryota</taxon>
        <taxon>Metazoa</taxon>
        <taxon>Ecdysozoa</taxon>
        <taxon>Arthropoda</taxon>
        <taxon>Hexapoda</taxon>
        <taxon>Insecta</taxon>
        <taxon>Pterygota</taxon>
        <taxon>Neoptera</taxon>
        <taxon>Endopterygota</taxon>
        <taxon>Coleoptera</taxon>
        <taxon>Polyphaga</taxon>
        <taxon>Cucujiformia</taxon>
        <taxon>Chrysomeloidea</taxon>
        <taxon>Cerambycidae</taxon>
        <taxon>Lamiinae</taxon>
        <taxon>Monochamini</taxon>
        <taxon>Molorchus</taxon>
    </lineage>
</organism>
<name>A0ABQ9K507_9CUCU</name>
<dbReference type="Proteomes" id="UP001162164">
    <property type="component" value="Unassembled WGS sequence"/>
</dbReference>
<feature type="chain" id="PRO_5046458918" description="Fibronectin type-III domain-containing protein" evidence="2">
    <location>
        <begin position="27"/>
        <end position="311"/>
    </location>
</feature>
<reference evidence="4" key="1">
    <citation type="journal article" date="2023" name="Insect Mol. Biol.">
        <title>Genome sequencing provides insights into the evolution of gene families encoding plant cell wall-degrading enzymes in longhorned beetles.</title>
        <authorList>
            <person name="Shin N.R."/>
            <person name="Okamura Y."/>
            <person name="Kirsch R."/>
            <person name="Pauchet Y."/>
        </authorList>
    </citation>
    <scope>NUCLEOTIDE SEQUENCE</scope>
    <source>
        <strain evidence="4">MMC_N1</strain>
    </source>
</reference>
<keyword evidence="2" id="KW-0732">Signal</keyword>
<dbReference type="InterPro" id="IPR050991">
    <property type="entry name" value="ECM_Regulatory_Proteins"/>
</dbReference>
<evidence type="ECO:0000313" key="5">
    <source>
        <dbReference type="Proteomes" id="UP001162164"/>
    </source>
</evidence>
<dbReference type="InterPro" id="IPR013783">
    <property type="entry name" value="Ig-like_fold"/>
</dbReference>
<evidence type="ECO:0000256" key="2">
    <source>
        <dbReference type="SAM" id="SignalP"/>
    </source>
</evidence>
<dbReference type="Pfam" id="PF00041">
    <property type="entry name" value="fn3"/>
    <property type="match status" value="1"/>
</dbReference>
<keyword evidence="5" id="KW-1185">Reference proteome</keyword>
<keyword evidence="1" id="KW-0677">Repeat</keyword>
<dbReference type="PANTHER" id="PTHR46708">
    <property type="entry name" value="TENASCIN"/>
    <property type="match status" value="1"/>
</dbReference>
<accession>A0ABQ9K507</accession>
<dbReference type="InterPro" id="IPR003961">
    <property type="entry name" value="FN3_dom"/>
</dbReference>
<protein>
    <recommendedName>
        <fullName evidence="3">Fibronectin type-III domain-containing protein</fullName>
    </recommendedName>
</protein>
<feature type="domain" description="Fibronectin type-III" evidence="3">
    <location>
        <begin position="122"/>
        <end position="219"/>
    </location>
</feature>
<dbReference type="PANTHER" id="PTHR46708:SF10">
    <property type="entry name" value="RECEPTOR-TYPE TYROSINE-PROTEIN PHOSPHATASE ETA-LIKE"/>
    <property type="match status" value="1"/>
</dbReference>
<dbReference type="InterPro" id="IPR036116">
    <property type="entry name" value="FN3_sf"/>
</dbReference>
<proteinExistence type="predicted"/>
<feature type="signal peptide" evidence="2">
    <location>
        <begin position="1"/>
        <end position="26"/>
    </location>
</feature>
<dbReference type="CDD" id="cd00063">
    <property type="entry name" value="FN3"/>
    <property type="match status" value="2"/>
</dbReference>
<dbReference type="EMBL" id="JAPWTJ010000019">
    <property type="protein sequence ID" value="KAJ8985137.1"/>
    <property type="molecule type" value="Genomic_DNA"/>
</dbReference>
<dbReference type="PROSITE" id="PS50853">
    <property type="entry name" value="FN3"/>
    <property type="match status" value="2"/>
</dbReference>
<sequence>MDCKILLGVLFFSCVAFLHITGQTDGCRPGIVRNVRLSTNSTLTWEPPLSESCDIDYYVVYVSLLNSDPSQTWTYFVNERSLDLSSLEACQRYSFQITQVTTENVTGSPGIVNSVTPPPSEANLEIKYLNLTTSVRNILLNWALDEEWSSCAQHYRVVLYNEDDDTATDLYTSLNSLTISNLIPCAAYTITVRAIFNLEEEGPPYVVRHDAPEFVTNTPTLLSYDVLSDTINLTFRLQTLQNNRCPIYSLDINASPWFNRSFPITDQNSRTPISIGLTDLTPDSLYYLRVTANNSAGVTLPFQVAFQTREN</sequence>
<dbReference type="Gene3D" id="2.60.40.10">
    <property type="entry name" value="Immunoglobulins"/>
    <property type="match status" value="3"/>
</dbReference>
<dbReference type="SMART" id="SM00060">
    <property type="entry name" value="FN3"/>
    <property type="match status" value="3"/>
</dbReference>
<dbReference type="SUPFAM" id="SSF49265">
    <property type="entry name" value="Fibronectin type III"/>
    <property type="match status" value="2"/>
</dbReference>
<feature type="domain" description="Fibronectin type-III" evidence="3">
    <location>
        <begin position="28"/>
        <end position="120"/>
    </location>
</feature>
<comment type="caution">
    <text evidence="4">The sequence shown here is derived from an EMBL/GenBank/DDBJ whole genome shotgun (WGS) entry which is preliminary data.</text>
</comment>
<evidence type="ECO:0000259" key="3">
    <source>
        <dbReference type="PROSITE" id="PS50853"/>
    </source>
</evidence>
<evidence type="ECO:0000313" key="4">
    <source>
        <dbReference type="EMBL" id="KAJ8985137.1"/>
    </source>
</evidence>
<evidence type="ECO:0000256" key="1">
    <source>
        <dbReference type="ARBA" id="ARBA00022737"/>
    </source>
</evidence>
<gene>
    <name evidence="4" type="ORF">NQ317_012788</name>
</gene>